<dbReference type="EMBL" id="JAGTJQ010000017">
    <property type="protein sequence ID" value="KAH7010625.1"/>
    <property type="molecule type" value="Genomic_DNA"/>
</dbReference>
<organism evidence="1 2">
    <name type="scientific">Microdochium trichocladiopsis</name>
    <dbReference type="NCBI Taxonomy" id="1682393"/>
    <lineage>
        <taxon>Eukaryota</taxon>
        <taxon>Fungi</taxon>
        <taxon>Dikarya</taxon>
        <taxon>Ascomycota</taxon>
        <taxon>Pezizomycotina</taxon>
        <taxon>Sordariomycetes</taxon>
        <taxon>Xylariomycetidae</taxon>
        <taxon>Xylariales</taxon>
        <taxon>Microdochiaceae</taxon>
        <taxon>Microdochium</taxon>
    </lineage>
</organism>
<dbReference type="GeneID" id="70185580"/>
<evidence type="ECO:0000313" key="2">
    <source>
        <dbReference type="Proteomes" id="UP000756346"/>
    </source>
</evidence>
<evidence type="ECO:0000313" key="1">
    <source>
        <dbReference type="EMBL" id="KAH7010625.1"/>
    </source>
</evidence>
<proteinExistence type="predicted"/>
<name>A0A9P8XRT9_9PEZI</name>
<dbReference type="OrthoDB" id="5415741at2759"/>
<dbReference type="RefSeq" id="XP_046004156.1">
    <property type="nucleotide sequence ID" value="XM_046156034.1"/>
</dbReference>
<comment type="caution">
    <text evidence="1">The sequence shown here is derived from an EMBL/GenBank/DDBJ whole genome shotgun (WGS) entry which is preliminary data.</text>
</comment>
<accession>A0A9P8XRT9</accession>
<dbReference type="AlphaFoldDB" id="A0A9P8XRT9"/>
<protein>
    <submittedName>
        <fullName evidence="1">Uncharacterized protein</fullName>
    </submittedName>
</protein>
<keyword evidence="2" id="KW-1185">Reference proteome</keyword>
<sequence length="104" mass="11319">MEETDSRGTSRSLDLHGQVAESMAGRKYHDLAIRAVCVYLKADGKSSSATSAITGIPTKTVTNLYRRACDRGFDLTARPLVMKDEFVADAPKAGRPKKQTSELT</sequence>
<gene>
    <name evidence="1" type="ORF">B0I36DRAFT_341788</name>
</gene>
<dbReference type="Proteomes" id="UP000756346">
    <property type="component" value="Unassembled WGS sequence"/>
</dbReference>
<reference evidence="1" key="1">
    <citation type="journal article" date="2021" name="Nat. Commun.">
        <title>Genetic determinants of endophytism in the Arabidopsis root mycobiome.</title>
        <authorList>
            <person name="Mesny F."/>
            <person name="Miyauchi S."/>
            <person name="Thiergart T."/>
            <person name="Pickel B."/>
            <person name="Atanasova L."/>
            <person name="Karlsson M."/>
            <person name="Huettel B."/>
            <person name="Barry K.W."/>
            <person name="Haridas S."/>
            <person name="Chen C."/>
            <person name="Bauer D."/>
            <person name="Andreopoulos W."/>
            <person name="Pangilinan J."/>
            <person name="LaButti K."/>
            <person name="Riley R."/>
            <person name="Lipzen A."/>
            <person name="Clum A."/>
            <person name="Drula E."/>
            <person name="Henrissat B."/>
            <person name="Kohler A."/>
            <person name="Grigoriev I.V."/>
            <person name="Martin F.M."/>
            <person name="Hacquard S."/>
        </authorList>
    </citation>
    <scope>NUCLEOTIDE SEQUENCE</scope>
    <source>
        <strain evidence="1">MPI-CAGE-CH-0230</strain>
    </source>
</reference>